<comment type="similarity">
    <text evidence="1">Belongs to the bacterial ribosomal protein bS18 family.</text>
</comment>
<dbReference type="Pfam" id="PF01084">
    <property type="entry name" value="Ribosomal_S18"/>
    <property type="match status" value="1"/>
</dbReference>
<keyword evidence="2" id="KW-0689">Ribosomal protein</keyword>
<dbReference type="EMBL" id="QJNU01000555">
    <property type="protein sequence ID" value="RYO95188.1"/>
    <property type="molecule type" value="Genomic_DNA"/>
</dbReference>
<dbReference type="InterPro" id="IPR001648">
    <property type="entry name" value="Ribosomal_bS18"/>
</dbReference>
<organism evidence="6 7">
    <name type="scientific">Monosporascus ibericus</name>
    <dbReference type="NCBI Taxonomy" id="155417"/>
    <lineage>
        <taxon>Eukaryota</taxon>
        <taxon>Fungi</taxon>
        <taxon>Dikarya</taxon>
        <taxon>Ascomycota</taxon>
        <taxon>Pezizomycotina</taxon>
        <taxon>Sordariomycetes</taxon>
        <taxon>Xylariomycetidae</taxon>
        <taxon>Xylariales</taxon>
        <taxon>Xylariales incertae sedis</taxon>
        <taxon>Monosporascus</taxon>
    </lineage>
</organism>
<dbReference type="PANTHER" id="PTHR13479">
    <property type="entry name" value="30S RIBOSOMAL PROTEIN S18"/>
    <property type="match status" value="1"/>
</dbReference>
<feature type="region of interest" description="Disordered" evidence="5">
    <location>
        <begin position="254"/>
        <end position="276"/>
    </location>
</feature>
<dbReference type="Proteomes" id="UP000293360">
    <property type="component" value="Unassembled WGS sequence"/>
</dbReference>
<dbReference type="GO" id="GO:0005763">
    <property type="term" value="C:mitochondrial small ribosomal subunit"/>
    <property type="evidence" value="ECO:0007669"/>
    <property type="project" value="TreeGrafter"/>
</dbReference>
<keyword evidence="7" id="KW-1185">Reference proteome</keyword>
<dbReference type="SUPFAM" id="SSF46911">
    <property type="entry name" value="Ribosomal protein S18"/>
    <property type="match status" value="1"/>
</dbReference>
<dbReference type="PANTHER" id="PTHR13479:SF40">
    <property type="entry name" value="SMALL RIBOSOMAL SUBUNIT PROTEIN BS18M"/>
    <property type="match status" value="1"/>
</dbReference>
<feature type="compositionally biased region" description="Low complexity" evidence="5">
    <location>
        <begin position="77"/>
        <end position="92"/>
    </location>
</feature>
<dbReference type="GO" id="GO:0032543">
    <property type="term" value="P:mitochondrial translation"/>
    <property type="evidence" value="ECO:0007669"/>
    <property type="project" value="TreeGrafter"/>
</dbReference>
<dbReference type="STRING" id="155417.A0A4Q4SZC7"/>
<dbReference type="GO" id="GO:0070181">
    <property type="term" value="F:small ribosomal subunit rRNA binding"/>
    <property type="evidence" value="ECO:0007669"/>
    <property type="project" value="TreeGrafter"/>
</dbReference>
<feature type="compositionally biased region" description="Polar residues" evidence="5">
    <location>
        <begin position="265"/>
        <end position="276"/>
    </location>
</feature>
<evidence type="ECO:0000256" key="1">
    <source>
        <dbReference type="ARBA" id="ARBA00005589"/>
    </source>
</evidence>
<comment type="caution">
    <text evidence="6">The sequence shown here is derived from an EMBL/GenBank/DDBJ whole genome shotgun (WGS) entry which is preliminary data.</text>
</comment>
<evidence type="ECO:0000313" key="7">
    <source>
        <dbReference type="Proteomes" id="UP000293360"/>
    </source>
</evidence>
<evidence type="ECO:0000256" key="2">
    <source>
        <dbReference type="ARBA" id="ARBA00022980"/>
    </source>
</evidence>
<gene>
    <name evidence="6" type="ORF">DL764_007736</name>
</gene>
<dbReference type="Gene3D" id="4.10.640.10">
    <property type="entry name" value="Ribosomal protein S18"/>
    <property type="match status" value="1"/>
</dbReference>
<evidence type="ECO:0000256" key="4">
    <source>
        <dbReference type="ARBA" id="ARBA00035264"/>
    </source>
</evidence>
<dbReference type="OrthoDB" id="21463at2759"/>
<reference evidence="6 7" key="1">
    <citation type="submission" date="2018-06" db="EMBL/GenBank/DDBJ databases">
        <title>Complete Genomes of Monosporascus.</title>
        <authorList>
            <person name="Robinson A.J."/>
            <person name="Natvig D.O."/>
        </authorList>
    </citation>
    <scope>NUCLEOTIDE SEQUENCE [LARGE SCALE GENOMIC DNA]</scope>
    <source>
        <strain evidence="6 7">CBS 110550</strain>
    </source>
</reference>
<evidence type="ECO:0000313" key="6">
    <source>
        <dbReference type="EMBL" id="RYO95188.1"/>
    </source>
</evidence>
<keyword evidence="3" id="KW-0687">Ribonucleoprotein</keyword>
<dbReference type="GO" id="GO:0003735">
    <property type="term" value="F:structural constituent of ribosome"/>
    <property type="evidence" value="ECO:0007669"/>
    <property type="project" value="InterPro"/>
</dbReference>
<feature type="region of interest" description="Disordered" evidence="5">
    <location>
        <begin position="15"/>
        <end position="97"/>
    </location>
</feature>
<accession>A0A4Q4SZC7</accession>
<proteinExistence type="inferred from homology"/>
<feature type="region of interest" description="Disordered" evidence="5">
    <location>
        <begin position="110"/>
        <end position="138"/>
    </location>
</feature>
<evidence type="ECO:0000256" key="3">
    <source>
        <dbReference type="ARBA" id="ARBA00023274"/>
    </source>
</evidence>
<dbReference type="InterPro" id="IPR036870">
    <property type="entry name" value="Ribosomal_bS18_sf"/>
</dbReference>
<feature type="compositionally biased region" description="Low complexity" evidence="5">
    <location>
        <begin position="47"/>
        <end position="63"/>
    </location>
</feature>
<dbReference type="AlphaFoldDB" id="A0A4Q4SZC7"/>
<name>A0A4Q4SZC7_9PEZI</name>
<sequence length="276" mass="30793">MPPRISILAAIRRPSAFPRTPAAQISTSQPLQLLRHDVQSPSPNSPPSNANANANTNSGESSSPSLTSAILEMESASQQQSPHKQQQQQQQPMDATSAVSGLLYGQLARSQQAQARARGPSWGAGGLGQRGDPNRNRHVEEELRTRLTNDDYARQMTRRWRPGDVYAPHDLSPSEMGKWRRSTARKRDLVDLLGLNPLDMYRNFSVISEFMTPHGRIKRSADTGLRPVNQRKMAKAIRRAIGLGLHPSVHQHPEILARDPVRRPAQNQPSQYQHRI</sequence>
<protein>
    <recommendedName>
        <fullName evidence="4">Small ribosomal subunit protein bS18m</fullName>
    </recommendedName>
</protein>
<evidence type="ECO:0000256" key="5">
    <source>
        <dbReference type="SAM" id="MobiDB-lite"/>
    </source>
</evidence>
<dbReference type="FunFam" id="4.10.640.10:FF:000013">
    <property type="entry name" value="37S ribosomal protein S18"/>
    <property type="match status" value="1"/>
</dbReference>